<gene>
    <name evidence="1" type="ORF">R77560_04094</name>
</gene>
<comment type="caution">
    <text evidence="1">The sequence shown here is derived from an EMBL/GenBank/DDBJ whole genome shotgun (WGS) entry which is preliminary data.</text>
</comment>
<dbReference type="RefSeq" id="WP_045220685.1">
    <property type="nucleotide sequence ID" value="NZ_CATZAZ010000011.1"/>
</dbReference>
<dbReference type="AlphaFoldDB" id="A0AAD2BY51"/>
<name>A0AAD2BY51_9RALS</name>
<reference evidence="1" key="1">
    <citation type="submission" date="2023-07" db="EMBL/GenBank/DDBJ databases">
        <authorList>
            <person name="Peeters C."/>
        </authorList>
    </citation>
    <scope>NUCLEOTIDE SEQUENCE</scope>
    <source>
        <strain evidence="1">R-77560</strain>
    </source>
</reference>
<evidence type="ECO:0000313" key="1">
    <source>
        <dbReference type="EMBL" id="CAJ0804555.1"/>
    </source>
</evidence>
<accession>A0AAD2BY51</accession>
<sequence length="163" mass="17766">MADFINVAIAAIPVVNRKALDDEDRHVPAVYSVMVATGLSEGSMAAAALDVFHSEIGVDVLDDFEFFVIDPRTGRVLEQDEDHEDYSKTHLGRDVERIGDKLPGIYSVTVEAVGDDVAVTVLGIIKVAADNKPEANRKALDILWDDRLDAASCSARCHSVRCR</sequence>
<dbReference type="Proteomes" id="UP001189756">
    <property type="component" value="Unassembled WGS sequence"/>
</dbReference>
<evidence type="ECO:0000313" key="2">
    <source>
        <dbReference type="Proteomes" id="UP001189756"/>
    </source>
</evidence>
<dbReference type="GeneID" id="34794380"/>
<proteinExistence type="predicted"/>
<organism evidence="1 2">
    <name type="scientific">Ralstonia thomasii</name>
    <dbReference type="NCBI Taxonomy" id="3058596"/>
    <lineage>
        <taxon>Bacteria</taxon>
        <taxon>Pseudomonadati</taxon>
        <taxon>Pseudomonadota</taxon>
        <taxon>Betaproteobacteria</taxon>
        <taxon>Burkholderiales</taxon>
        <taxon>Burkholderiaceae</taxon>
        <taxon>Ralstonia</taxon>
    </lineage>
</organism>
<dbReference type="EMBL" id="CATZAZ010000011">
    <property type="protein sequence ID" value="CAJ0804555.1"/>
    <property type="molecule type" value="Genomic_DNA"/>
</dbReference>
<protein>
    <submittedName>
        <fullName evidence="1">Uncharacterized protein</fullName>
    </submittedName>
</protein>